<sequence>MAEDNEILRCVWDSYLPVAFHLSDNDLYSIKNPEPYFVNKIIVYFSHFIDSSSKSPINLWLEYLGNPLKLFLILVRIYFSNYPIGLLYDIHEPDIDLPWNITVNFDRFPEDLIVRCNNRTLMESSFLSNLKEADALKRREPIVTTMGKKDHSQLWNAVMNHKFDQFWSINRRLMAPSSEKNTFRHIPFRFYMSSKGDLPILIQKLVKPLLETGELATYRHLIDQVLGQEYLINQQKYRFILHGIQPELDTPLQWMSEHLSFVSEIYRIDFLKPIILFVGDQLKPTQTIVLKILPTSSSYDTIKSRVNSIFIGQENLGPKIILMKDEFIVLEFLEGRALLPSDDRNDQLVRLLAQKLARLHSMQIPISKNSFRERIIFSLKGWMGKDTWLEVYHGQFRQNLEVSNCEKILSHNLERELDWLCEKILSSMRFDENLHKKIVFTHRDLNHDNIFVFENKQTQSFYDIKFIDFDYSGYNYRGMDLGRYFSDCEQQKKFSDQKIIEDKKMLQFIHYYIDENCQIYGESYRNDPINSPEQLLAESKLFVLYAMIIDIIFCIWTAMDKQEIRRERCIEAEQRFRSYLDFKNRIKDLL</sequence>
<dbReference type="GO" id="GO:0061908">
    <property type="term" value="C:phagophore"/>
    <property type="evidence" value="ECO:0007669"/>
    <property type="project" value="TreeGrafter"/>
</dbReference>
<comment type="subunit">
    <text evidence="6">Conjugated with ATG12.</text>
</comment>
<dbReference type="InterPro" id="IPR042527">
    <property type="entry name" value="Atg5_UblA_dom_sf"/>
</dbReference>
<dbReference type="GO" id="GO:0007033">
    <property type="term" value="P:vacuole organization"/>
    <property type="evidence" value="ECO:0007669"/>
    <property type="project" value="UniProtKB-ARBA"/>
</dbReference>
<dbReference type="Gene3D" id="3.90.1200.10">
    <property type="match status" value="1"/>
</dbReference>
<keyword evidence="3 6" id="KW-1017">Isopeptide bond</keyword>
<evidence type="ECO:0000256" key="1">
    <source>
        <dbReference type="ARBA" id="ARBA00004623"/>
    </source>
</evidence>
<dbReference type="OrthoDB" id="10267235at2759"/>
<comment type="caution">
    <text evidence="10">The sequence shown here is derived from an EMBL/GenBank/DDBJ whole genome shotgun (WGS) entry which is preliminary data.</text>
</comment>
<dbReference type="PANTHER" id="PTHR13040:SF2">
    <property type="entry name" value="AUTOPHAGY PROTEIN 5"/>
    <property type="match status" value="1"/>
</dbReference>
<evidence type="ECO:0000256" key="5">
    <source>
        <dbReference type="ARBA" id="ARBA00023006"/>
    </source>
</evidence>
<comment type="subcellular location">
    <subcellularLocation>
        <location evidence="1 6">Preautophagosomal structure membrane</location>
        <topology evidence="1 6">Peripheral membrane protein</topology>
    </subcellularLocation>
</comment>
<dbReference type="Gene3D" id="3.10.20.620">
    <property type="match status" value="1"/>
</dbReference>
<dbReference type="InterPro" id="IPR048940">
    <property type="entry name" value="ATG5_HBR"/>
</dbReference>
<dbReference type="GO" id="GO:0019776">
    <property type="term" value="F:Atg8-family ligase activity"/>
    <property type="evidence" value="ECO:0007669"/>
    <property type="project" value="TreeGrafter"/>
</dbReference>
<keyword evidence="6" id="KW-0472">Membrane</keyword>
<dbReference type="GO" id="GO:0034274">
    <property type="term" value="C:Atg12-Atg5-Atg16 complex"/>
    <property type="evidence" value="ECO:0007669"/>
    <property type="project" value="TreeGrafter"/>
</dbReference>
<dbReference type="GO" id="GO:0044233">
    <property type="term" value="C:mitochondria-associated endoplasmic reticulum membrane contact site"/>
    <property type="evidence" value="ECO:0007669"/>
    <property type="project" value="TreeGrafter"/>
</dbReference>
<dbReference type="GO" id="GO:0006995">
    <property type="term" value="P:cellular response to nitrogen starvation"/>
    <property type="evidence" value="ECO:0007669"/>
    <property type="project" value="TreeGrafter"/>
</dbReference>
<dbReference type="Proteomes" id="UP000616769">
    <property type="component" value="Unassembled WGS sequence"/>
</dbReference>
<evidence type="ECO:0000259" key="7">
    <source>
        <dbReference type="Pfam" id="PF04106"/>
    </source>
</evidence>
<feature type="domain" description="Autophagy protein ATG5 alpha-helical bundle region" evidence="8">
    <location>
        <begin position="122"/>
        <end position="175"/>
    </location>
</feature>
<dbReference type="InterPro" id="IPR042526">
    <property type="entry name" value="Atg5_HR"/>
</dbReference>
<evidence type="ECO:0000256" key="3">
    <source>
        <dbReference type="ARBA" id="ARBA00022499"/>
    </source>
</evidence>
<dbReference type="GO" id="GO:0034727">
    <property type="term" value="P:piecemeal microautophagy of the nucleus"/>
    <property type="evidence" value="ECO:0007669"/>
    <property type="project" value="TreeGrafter"/>
</dbReference>
<dbReference type="Gene3D" id="1.10.246.190">
    <property type="entry name" value="Autophagy protein Apg5, helix rich domain"/>
    <property type="match status" value="1"/>
</dbReference>
<dbReference type="Pfam" id="PF01633">
    <property type="entry name" value="Choline_kinase"/>
    <property type="match status" value="1"/>
</dbReference>
<dbReference type="InterPro" id="IPR048318">
    <property type="entry name" value="ATG5_UblB"/>
</dbReference>
<evidence type="ECO:0000259" key="8">
    <source>
        <dbReference type="Pfam" id="PF20637"/>
    </source>
</evidence>
<feature type="domain" description="Autophagy protein ATG5 UblB" evidence="7">
    <location>
        <begin position="185"/>
        <end position="260"/>
    </location>
</feature>
<dbReference type="SUPFAM" id="SSF56112">
    <property type="entry name" value="Protein kinase-like (PK-like)"/>
    <property type="match status" value="1"/>
</dbReference>
<evidence type="ECO:0000256" key="4">
    <source>
        <dbReference type="ARBA" id="ARBA00022843"/>
    </source>
</evidence>
<keyword evidence="4 6" id="KW-0832">Ubl conjugation</keyword>
<keyword evidence="5 6" id="KW-0072">Autophagy</keyword>
<dbReference type="AlphaFoldDB" id="A0A132A5V6"/>
<name>A0A132A5V6_SARSC</name>
<dbReference type="InterPro" id="IPR011009">
    <property type="entry name" value="Kinase-like_dom_sf"/>
</dbReference>
<evidence type="ECO:0000313" key="10">
    <source>
        <dbReference type="EMBL" id="KPM06341.1"/>
    </source>
</evidence>
<dbReference type="InterPro" id="IPR048939">
    <property type="entry name" value="ATG5_UblA"/>
</dbReference>
<dbReference type="VEuPathDB" id="VectorBase:SSCA004261"/>
<comment type="function">
    <text evidence="6">Involved in autophagic vesicle formation.</text>
</comment>
<dbReference type="Pfam" id="PF20638">
    <property type="entry name" value="ATG5_UblA"/>
    <property type="match status" value="1"/>
</dbReference>
<gene>
    <name evidence="10" type="ORF">QR98_0048150</name>
</gene>
<dbReference type="GO" id="GO:0005776">
    <property type="term" value="C:autophagosome"/>
    <property type="evidence" value="ECO:0007669"/>
    <property type="project" value="TreeGrafter"/>
</dbReference>
<dbReference type="PANTHER" id="PTHR13040">
    <property type="entry name" value="AUTOPHAGY PROTEIN 5"/>
    <property type="match status" value="1"/>
</dbReference>
<dbReference type="Gene3D" id="3.30.200.20">
    <property type="entry name" value="Phosphorylase Kinase, domain 1"/>
    <property type="match status" value="1"/>
</dbReference>
<evidence type="ECO:0000256" key="2">
    <source>
        <dbReference type="ARBA" id="ARBA00006910"/>
    </source>
</evidence>
<dbReference type="InterPro" id="IPR007239">
    <property type="entry name" value="Atg5"/>
</dbReference>
<proteinExistence type="inferred from homology"/>
<dbReference type="Gene3D" id="3.10.20.90">
    <property type="entry name" value="Phosphatidylinositol 3-kinase Catalytic Subunit, Chain A, domain 1"/>
    <property type="match status" value="1"/>
</dbReference>
<evidence type="ECO:0000313" key="11">
    <source>
        <dbReference type="Proteomes" id="UP000616769"/>
    </source>
</evidence>
<evidence type="ECO:0000256" key="6">
    <source>
        <dbReference type="RuleBase" id="RU361202"/>
    </source>
</evidence>
<comment type="similarity">
    <text evidence="2 6">Belongs to the ATG5 family.</text>
</comment>
<dbReference type="Pfam" id="PF20637">
    <property type="entry name" value="ATG5_HBR"/>
    <property type="match status" value="1"/>
</dbReference>
<organism evidence="10 11">
    <name type="scientific">Sarcoptes scabiei</name>
    <name type="common">Itch mite</name>
    <name type="synonym">Acarus scabiei</name>
    <dbReference type="NCBI Taxonomy" id="52283"/>
    <lineage>
        <taxon>Eukaryota</taxon>
        <taxon>Metazoa</taxon>
        <taxon>Ecdysozoa</taxon>
        <taxon>Arthropoda</taxon>
        <taxon>Chelicerata</taxon>
        <taxon>Arachnida</taxon>
        <taxon>Acari</taxon>
        <taxon>Acariformes</taxon>
        <taxon>Sarcoptiformes</taxon>
        <taxon>Astigmata</taxon>
        <taxon>Psoroptidia</taxon>
        <taxon>Sarcoptoidea</taxon>
        <taxon>Sarcoptidae</taxon>
        <taxon>Sarcoptinae</taxon>
        <taxon>Sarcoptes</taxon>
    </lineage>
</organism>
<feature type="domain" description="Autophagy protein ATG5 UblA" evidence="9">
    <location>
        <begin position="11"/>
        <end position="105"/>
    </location>
</feature>
<evidence type="ECO:0000259" key="9">
    <source>
        <dbReference type="Pfam" id="PF20638"/>
    </source>
</evidence>
<reference evidence="10 11" key="1">
    <citation type="journal article" date="2015" name="Parasit. Vectors">
        <title>Draft genome of the scabies mite.</title>
        <authorList>
            <person name="Rider S.D.Jr."/>
            <person name="Morgan M.S."/>
            <person name="Arlian L.G."/>
        </authorList>
    </citation>
    <scope>NUCLEOTIDE SEQUENCE [LARGE SCALE GENOMIC DNA]</scope>
    <source>
        <strain evidence="10">Arlian Lab</strain>
    </source>
</reference>
<dbReference type="GO" id="GO:0034045">
    <property type="term" value="C:phagophore assembly site membrane"/>
    <property type="evidence" value="ECO:0007669"/>
    <property type="project" value="UniProtKB-SubCell"/>
</dbReference>
<accession>A0A132A5V6</accession>
<dbReference type="Pfam" id="PF04106">
    <property type="entry name" value="ATG5_UblB"/>
    <property type="match status" value="1"/>
</dbReference>
<protein>
    <recommendedName>
        <fullName evidence="6">Autophagy protein 5</fullName>
    </recommendedName>
</protein>
<dbReference type="EMBL" id="JXLN01010800">
    <property type="protein sequence ID" value="KPM06341.1"/>
    <property type="molecule type" value="Genomic_DNA"/>
</dbReference>
<dbReference type="GO" id="GO:0000422">
    <property type="term" value="P:autophagy of mitochondrion"/>
    <property type="evidence" value="ECO:0007669"/>
    <property type="project" value="TreeGrafter"/>
</dbReference>